<dbReference type="SUPFAM" id="SSF49599">
    <property type="entry name" value="TRAF domain-like"/>
    <property type="match status" value="1"/>
</dbReference>
<dbReference type="InterPro" id="IPR049342">
    <property type="entry name" value="TRAF1-6_MATH_dom"/>
</dbReference>
<dbReference type="CDD" id="cd00270">
    <property type="entry name" value="MATH_TRAF_C"/>
    <property type="match status" value="1"/>
</dbReference>
<evidence type="ECO:0000313" key="3">
    <source>
        <dbReference type="EMBL" id="CAF1079890.1"/>
    </source>
</evidence>
<dbReference type="AlphaFoldDB" id="A0A814MM20"/>
<dbReference type="Gene3D" id="2.60.210.10">
    <property type="entry name" value="Apoptosis, Tumor Necrosis Factor Receptor Associated Protein 2, Chain A"/>
    <property type="match status" value="1"/>
</dbReference>
<dbReference type="InterPro" id="IPR008974">
    <property type="entry name" value="TRAF-like"/>
</dbReference>
<accession>A0A814MM20</accession>
<evidence type="ECO:0000256" key="1">
    <source>
        <dbReference type="SAM" id="MobiDB-lite"/>
    </source>
</evidence>
<evidence type="ECO:0000313" key="5">
    <source>
        <dbReference type="Proteomes" id="UP000663829"/>
    </source>
</evidence>
<feature type="region of interest" description="Disordered" evidence="1">
    <location>
        <begin position="46"/>
        <end position="70"/>
    </location>
</feature>
<dbReference type="PANTHER" id="PTHR10131">
    <property type="entry name" value="TNF RECEPTOR ASSOCIATED FACTOR"/>
    <property type="match status" value="1"/>
</dbReference>
<reference evidence="3" key="1">
    <citation type="submission" date="2021-02" db="EMBL/GenBank/DDBJ databases">
        <authorList>
            <person name="Nowell W R."/>
        </authorList>
    </citation>
    <scope>NUCLEOTIDE SEQUENCE</scope>
</reference>
<dbReference type="PROSITE" id="PS50144">
    <property type="entry name" value="MATH"/>
    <property type="match status" value="1"/>
</dbReference>
<gene>
    <name evidence="3" type="ORF">GPM918_LOCUS17712</name>
    <name evidence="4" type="ORF">SRO942_LOCUS17711</name>
</gene>
<dbReference type="Proteomes" id="UP000681722">
    <property type="component" value="Unassembled WGS sequence"/>
</dbReference>
<organism evidence="3 5">
    <name type="scientific">Didymodactylos carnosus</name>
    <dbReference type="NCBI Taxonomy" id="1234261"/>
    <lineage>
        <taxon>Eukaryota</taxon>
        <taxon>Metazoa</taxon>
        <taxon>Spiralia</taxon>
        <taxon>Gnathifera</taxon>
        <taxon>Rotifera</taxon>
        <taxon>Eurotatoria</taxon>
        <taxon>Bdelloidea</taxon>
        <taxon>Philodinida</taxon>
        <taxon>Philodinidae</taxon>
        <taxon>Didymodactylos</taxon>
    </lineage>
</organism>
<keyword evidence="5" id="KW-1185">Reference proteome</keyword>
<dbReference type="GO" id="GO:0043122">
    <property type="term" value="P:regulation of canonical NF-kappaB signal transduction"/>
    <property type="evidence" value="ECO:0007669"/>
    <property type="project" value="TreeGrafter"/>
</dbReference>
<proteinExistence type="predicted"/>
<dbReference type="EMBL" id="CAJOBC010004945">
    <property type="protein sequence ID" value="CAF3845931.1"/>
    <property type="molecule type" value="Genomic_DNA"/>
</dbReference>
<feature type="compositionally biased region" description="Basic and acidic residues" evidence="1">
    <location>
        <begin position="57"/>
        <end position="70"/>
    </location>
</feature>
<dbReference type="SMART" id="SM00061">
    <property type="entry name" value="MATH"/>
    <property type="match status" value="1"/>
</dbReference>
<dbReference type="PANTHER" id="PTHR10131:SF94">
    <property type="entry name" value="TNF RECEPTOR-ASSOCIATED FACTOR 4"/>
    <property type="match status" value="1"/>
</dbReference>
<dbReference type="EMBL" id="CAJNOQ010004944">
    <property type="protein sequence ID" value="CAF1079890.1"/>
    <property type="molecule type" value="Genomic_DNA"/>
</dbReference>
<sequence length="425" mass="48771">MDKASSPTITNDLENVDQSPESEQIVIPTIRQNLLARRNAIRQRREAVSGDLSEQNHLQKKDQHIVTNSDEEKCTETQLILKRGKPTLNEERQRAVSLSNVQEKLYPNYQLSNRSLDELMPVHQNVTVLDAKLQQAFQMIQSVNNKIKVSNDKADEFLFGINLNQLILQQQLDNIKESISLTQTPSSDGTLTWKIDEVSGKIVNAQLEHQLSIYSPPFYSSLSGYKMRARLFLLGDENARRTHMSLFFVLMRGEYDAIQKWPFDHNITFCLYDLSGQHQHIINSFRPDTKSDSFQCPRLEMNTASGFSKFVPLEMIQRDDSRFVKNDTMFIKVSVDFCAMHPNLLPHIPQPMNKKEVDRQDLAAAIPIDSYPPPCKRARYVQDTERHVSEPGERIERAIDQSIVYSIRLESSAENAEGDVEESTF</sequence>
<dbReference type="OrthoDB" id="6499288at2759"/>
<comment type="caution">
    <text evidence="3">The sequence shown here is derived from an EMBL/GenBank/DDBJ whole genome shotgun (WGS) entry which is preliminary data.</text>
</comment>
<dbReference type="Proteomes" id="UP000663829">
    <property type="component" value="Unassembled WGS sequence"/>
</dbReference>
<protein>
    <recommendedName>
        <fullName evidence="2">MATH domain-containing protein</fullName>
    </recommendedName>
</protein>
<feature type="domain" description="MATH" evidence="2">
    <location>
        <begin position="188"/>
        <end position="335"/>
    </location>
</feature>
<evidence type="ECO:0000259" key="2">
    <source>
        <dbReference type="PROSITE" id="PS50144"/>
    </source>
</evidence>
<dbReference type="Pfam" id="PF21355">
    <property type="entry name" value="TRAF-mep_MATH"/>
    <property type="match status" value="1"/>
</dbReference>
<feature type="region of interest" description="Disordered" evidence="1">
    <location>
        <begin position="1"/>
        <end position="21"/>
    </location>
</feature>
<name>A0A814MM20_9BILA</name>
<dbReference type="InterPro" id="IPR002083">
    <property type="entry name" value="MATH/TRAF_dom"/>
</dbReference>
<evidence type="ECO:0000313" key="4">
    <source>
        <dbReference type="EMBL" id="CAF3845931.1"/>
    </source>
</evidence>